<evidence type="ECO:0000259" key="5">
    <source>
        <dbReference type="PROSITE" id="PS50931"/>
    </source>
</evidence>
<evidence type="ECO:0000256" key="2">
    <source>
        <dbReference type="ARBA" id="ARBA00023015"/>
    </source>
</evidence>
<dbReference type="GO" id="GO:0006351">
    <property type="term" value="P:DNA-templated transcription"/>
    <property type="evidence" value="ECO:0007669"/>
    <property type="project" value="TreeGrafter"/>
</dbReference>
<dbReference type="Proteomes" id="UP000536262">
    <property type="component" value="Unassembled WGS sequence"/>
</dbReference>
<dbReference type="InterPro" id="IPR058163">
    <property type="entry name" value="LysR-type_TF_proteobact-type"/>
</dbReference>
<dbReference type="GO" id="GO:0003700">
    <property type="term" value="F:DNA-binding transcription factor activity"/>
    <property type="evidence" value="ECO:0007669"/>
    <property type="project" value="InterPro"/>
</dbReference>
<gene>
    <name evidence="6" type="ORF">GGR00_000126</name>
</gene>
<protein>
    <submittedName>
        <fullName evidence="6">LysR family glycine cleavage system transcriptional activator</fullName>
    </submittedName>
</protein>
<dbReference type="GO" id="GO:0043565">
    <property type="term" value="F:sequence-specific DNA binding"/>
    <property type="evidence" value="ECO:0007669"/>
    <property type="project" value="TreeGrafter"/>
</dbReference>
<dbReference type="EMBL" id="JACHOU010000001">
    <property type="protein sequence ID" value="MBB6352374.1"/>
    <property type="molecule type" value="Genomic_DNA"/>
</dbReference>
<organism evidence="6 7">
    <name type="scientific">Aminobacter aganoensis</name>
    <dbReference type="NCBI Taxonomy" id="83264"/>
    <lineage>
        <taxon>Bacteria</taxon>
        <taxon>Pseudomonadati</taxon>
        <taxon>Pseudomonadota</taxon>
        <taxon>Alphaproteobacteria</taxon>
        <taxon>Hyphomicrobiales</taxon>
        <taxon>Phyllobacteriaceae</taxon>
        <taxon>Aminobacter</taxon>
    </lineage>
</organism>
<sequence length="304" mass="33139">MKTLKTSVPLLNAMVVFESAARNGGLTAAAEELNIAQSAVSRHVANLERQLSLTLFARKGNRVFLTEAGSTLAEAIRDGLGTIRDAVERLQLPDRDTFVVGCSFDIAQMWLMPRFDLVASRVPNGQVMLLTSNDYKDFDQADVALSIRFGTPEDWPGLAARKLFDGEWFPVCSPAFLARHPLASGFPQAFLDIPLLHLITQPGAVDSWQSWIGTDRTLDGPRFTSYLAMMHETIAGRGAALAWAGFVEEHLRLGQLVRLTSTSRRHRGSFYIVTRTKTGPAIQAVVQALVGSVTDGAPAELGCN</sequence>
<comment type="caution">
    <text evidence="6">The sequence shown here is derived from an EMBL/GenBank/DDBJ whole genome shotgun (WGS) entry which is preliminary data.</text>
</comment>
<evidence type="ECO:0000313" key="6">
    <source>
        <dbReference type="EMBL" id="MBB6352374.1"/>
    </source>
</evidence>
<feature type="domain" description="HTH lysR-type" evidence="5">
    <location>
        <begin position="9"/>
        <end position="66"/>
    </location>
</feature>
<dbReference type="SUPFAM" id="SSF53850">
    <property type="entry name" value="Periplasmic binding protein-like II"/>
    <property type="match status" value="1"/>
</dbReference>
<evidence type="ECO:0000256" key="3">
    <source>
        <dbReference type="ARBA" id="ARBA00023125"/>
    </source>
</evidence>
<accession>A0A7X0CCB6</accession>
<proteinExistence type="inferred from homology"/>
<dbReference type="InterPro" id="IPR036390">
    <property type="entry name" value="WH_DNA-bd_sf"/>
</dbReference>
<keyword evidence="4" id="KW-0804">Transcription</keyword>
<evidence type="ECO:0000256" key="1">
    <source>
        <dbReference type="ARBA" id="ARBA00009437"/>
    </source>
</evidence>
<dbReference type="PANTHER" id="PTHR30537:SF79">
    <property type="entry name" value="TRANSCRIPTIONAL REGULATOR-RELATED"/>
    <property type="match status" value="1"/>
</dbReference>
<evidence type="ECO:0000256" key="4">
    <source>
        <dbReference type="ARBA" id="ARBA00023163"/>
    </source>
</evidence>
<dbReference type="InterPro" id="IPR000847">
    <property type="entry name" value="LysR_HTH_N"/>
</dbReference>
<dbReference type="InterPro" id="IPR036388">
    <property type="entry name" value="WH-like_DNA-bd_sf"/>
</dbReference>
<comment type="similarity">
    <text evidence="1">Belongs to the LysR transcriptional regulatory family.</text>
</comment>
<dbReference type="Pfam" id="PF00126">
    <property type="entry name" value="HTH_1"/>
    <property type="match status" value="1"/>
</dbReference>
<keyword evidence="3" id="KW-0238">DNA-binding</keyword>
<dbReference type="AlphaFoldDB" id="A0A7X0CCB6"/>
<dbReference type="Pfam" id="PF03466">
    <property type="entry name" value="LysR_substrate"/>
    <property type="match status" value="1"/>
</dbReference>
<evidence type="ECO:0000313" key="7">
    <source>
        <dbReference type="Proteomes" id="UP000536262"/>
    </source>
</evidence>
<dbReference type="Gene3D" id="1.10.10.10">
    <property type="entry name" value="Winged helix-like DNA-binding domain superfamily/Winged helix DNA-binding domain"/>
    <property type="match status" value="1"/>
</dbReference>
<name>A0A7X0CCB6_9HYPH</name>
<dbReference type="SUPFAM" id="SSF46785">
    <property type="entry name" value="Winged helix' DNA-binding domain"/>
    <property type="match status" value="1"/>
</dbReference>
<dbReference type="InterPro" id="IPR005119">
    <property type="entry name" value="LysR_subst-bd"/>
</dbReference>
<dbReference type="PRINTS" id="PR00039">
    <property type="entry name" value="HTHLYSR"/>
</dbReference>
<dbReference type="PANTHER" id="PTHR30537">
    <property type="entry name" value="HTH-TYPE TRANSCRIPTIONAL REGULATOR"/>
    <property type="match status" value="1"/>
</dbReference>
<keyword evidence="2" id="KW-0805">Transcription regulation</keyword>
<dbReference type="Gene3D" id="3.40.190.10">
    <property type="entry name" value="Periplasmic binding protein-like II"/>
    <property type="match status" value="2"/>
</dbReference>
<dbReference type="PROSITE" id="PS50931">
    <property type="entry name" value="HTH_LYSR"/>
    <property type="match status" value="1"/>
</dbReference>
<keyword evidence="7" id="KW-1185">Reference proteome</keyword>
<reference evidence="6 7" key="1">
    <citation type="submission" date="2020-08" db="EMBL/GenBank/DDBJ databases">
        <title>Genomic Encyclopedia of Type Strains, Phase IV (KMG-IV): sequencing the most valuable type-strain genomes for metagenomic binning, comparative biology and taxonomic classification.</title>
        <authorList>
            <person name="Goeker M."/>
        </authorList>
    </citation>
    <scope>NUCLEOTIDE SEQUENCE [LARGE SCALE GENOMIC DNA]</scope>
    <source>
        <strain evidence="6 7">DSM 7051</strain>
    </source>
</reference>
<dbReference type="RefSeq" id="WP_055976549.1">
    <property type="nucleotide sequence ID" value="NZ_BAABEG010000001.1"/>
</dbReference>